<organism evidence="1">
    <name type="scientific">Photinus pyralis</name>
    <name type="common">Common eastern firefly</name>
    <name type="synonym">Lampyris pyralis</name>
    <dbReference type="NCBI Taxonomy" id="7054"/>
    <lineage>
        <taxon>Eukaryota</taxon>
        <taxon>Metazoa</taxon>
        <taxon>Ecdysozoa</taxon>
        <taxon>Arthropoda</taxon>
        <taxon>Hexapoda</taxon>
        <taxon>Insecta</taxon>
        <taxon>Pterygota</taxon>
        <taxon>Neoptera</taxon>
        <taxon>Endopterygota</taxon>
        <taxon>Coleoptera</taxon>
        <taxon>Polyphaga</taxon>
        <taxon>Elateriformia</taxon>
        <taxon>Elateroidea</taxon>
        <taxon>Lampyridae</taxon>
        <taxon>Lampyrinae</taxon>
        <taxon>Photinus</taxon>
    </lineage>
</organism>
<dbReference type="AlphaFoldDB" id="A0A1Y1LUX2"/>
<dbReference type="EMBL" id="GEZM01047901">
    <property type="protein sequence ID" value="JAV76698.1"/>
    <property type="molecule type" value="Transcribed_RNA"/>
</dbReference>
<protein>
    <submittedName>
        <fullName evidence="1">Uncharacterized protein</fullName>
    </submittedName>
</protein>
<reference evidence="1" key="1">
    <citation type="journal article" date="2016" name="Sci. Rep.">
        <title>Molecular characterization of firefly nuptial gifts: a multi-omics approach sheds light on postcopulatory sexual selection.</title>
        <authorList>
            <person name="Al-Wathiqui N."/>
            <person name="Fallon T.R."/>
            <person name="South A."/>
            <person name="Weng J.K."/>
            <person name="Lewis S.M."/>
        </authorList>
    </citation>
    <scope>NUCLEOTIDE SEQUENCE</scope>
</reference>
<accession>A0A1Y1LUX2</accession>
<evidence type="ECO:0000313" key="1">
    <source>
        <dbReference type="EMBL" id="JAV76698.1"/>
    </source>
</evidence>
<proteinExistence type="predicted"/>
<sequence length="100" mass="11874">MLFPRSSVEDFRVQYNNRRSQDLVVMQLGQFGPMRFLPSELDSGHCEIMEWHRRTRFLFFVEDLANNTPLIEQCGYFAACRIILQYALHEIIISDIFNVK</sequence>
<name>A0A1Y1LUX2_PHOPY</name>